<keyword evidence="1" id="KW-0812">Transmembrane</keyword>
<comment type="caution">
    <text evidence="2">The sequence shown here is derived from an EMBL/GenBank/DDBJ whole genome shotgun (WGS) entry which is preliminary data.</text>
</comment>
<feature type="transmembrane region" description="Helical" evidence="1">
    <location>
        <begin position="112"/>
        <end position="132"/>
    </location>
</feature>
<organism evidence="2 3">
    <name type="scientific">Reticulomyxa filosa</name>
    <dbReference type="NCBI Taxonomy" id="46433"/>
    <lineage>
        <taxon>Eukaryota</taxon>
        <taxon>Sar</taxon>
        <taxon>Rhizaria</taxon>
        <taxon>Retaria</taxon>
        <taxon>Foraminifera</taxon>
        <taxon>Monothalamids</taxon>
        <taxon>Reticulomyxidae</taxon>
        <taxon>Reticulomyxa</taxon>
    </lineage>
</organism>
<reference evidence="2 3" key="1">
    <citation type="journal article" date="2013" name="Curr. Biol.">
        <title>The Genome of the Foraminiferan Reticulomyxa filosa.</title>
        <authorList>
            <person name="Glockner G."/>
            <person name="Hulsmann N."/>
            <person name="Schleicher M."/>
            <person name="Noegel A.A."/>
            <person name="Eichinger L."/>
            <person name="Gallinger C."/>
            <person name="Pawlowski J."/>
            <person name="Sierra R."/>
            <person name="Euteneuer U."/>
            <person name="Pillet L."/>
            <person name="Moustafa A."/>
            <person name="Platzer M."/>
            <person name="Groth M."/>
            <person name="Szafranski K."/>
            <person name="Schliwa M."/>
        </authorList>
    </citation>
    <scope>NUCLEOTIDE SEQUENCE [LARGE SCALE GENOMIC DNA]</scope>
</reference>
<dbReference type="AlphaFoldDB" id="X6NTY0"/>
<keyword evidence="1" id="KW-0472">Membrane</keyword>
<name>X6NTY0_RETFI</name>
<evidence type="ECO:0000313" key="3">
    <source>
        <dbReference type="Proteomes" id="UP000023152"/>
    </source>
</evidence>
<keyword evidence="3" id="KW-1185">Reference proteome</keyword>
<gene>
    <name evidence="2" type="ORF">RFI_07742</name>
</gene>
<protein>
    <submittedName>
        <fullName evidence="2">Uncharacterized protein</fullName>
    </submittedName>
</protein>
<dbReference type="Proteomes" id="UP000023152">
    <property type="component" value="Unassembled WGS sequence"/>
</dbReference>
<keyword evidence="1" id="KW-1133">Transmembrane helix</keyword>
<evidence type="ECO:0000313" key="2">
    <source>
        <dbReference type="EMBL" id="ETO29378.1"/>
    </source>
</evidence>
<proteinExistence type="predicted"/>
<accession>X6NTY0</accession>
<evidence type="ECO:0000256" key="1">
    <source>
        <dbReference type="SAM" id="Phobius"/>
    </source>
</evidence>
<dbReference type="EMBL" id="ASPP01006092">
    <property type="protein sequence ID" value="ETO29378.1"/>
    <property type="molecule type" value="Genomic_DNA"/>
</dbReference>
<sequence length="142" mass="16074">MLTQLEEHINEIEFCLQSLNLGLTMIASASSLYPNSNNNGSGESTKTTDTVPKQHTLSPSCLLKASNRITVMHRSGGDVAVCFGQLFRKNFYHSQFGGGNEKDKIHFATAQWRRMFIFLIGLKNLIFKIVFYNNNKNKNKQK</sequence>